<name>A0A133PPF8_9FIRM</name>
<dbReference type="RefSeq" id="WP_000711069.1">
    <property type="nucleotide sequence ID" value="NZ_JADNMH010000011.1"/>
</dbReference>
<evidence type="ECO:0000313" key="2">
    <source>
        <dbReference type="Proteomes" id="UP000070174"/>
    </source>
</evidence>
<dbReference type="EMBL" id="LRQE01000025">
    <property type="protein sequence ID" value="KXA30525.1"/>
    <property type="molecule type" value="Genomic_DNA"/>
</dbReference>
<dbReference type="Proteomes" id="UP000070174">
    <property type="component" value="Unassembled WGS sequence"/>
</dbReference>
<sequence length="198" mass="23296">MKKDRKIPLLNEFYCRGRIVGKGGFKERNPYLTIFINGKREPNYMKVYFESIDIHDFKMNQTVYITGFVKSPVIPYLYEGRKEQYFLGEKIVLENTLLSEAFEIENIGFSFKNPFSRVFLSGSILSIKEFNNWITIQVRDYREQVITLQYSKNMRVNDVSLEINDFVFVSAILVSARKNYDEITVDYEDLIVDDLAVN</sequence>
<accession>A0A133PPF8</accession>
<evidence type="ECO:0000313" key="1">
    <source>
        <dbReference type="EMBL" id="KXA30525.1"/>
    </source>
</evidence>
<dbReference type="PATRIC" id="fig|54005.3.peg.974"/>
<comment type="caution">
    <text evidence="1">The sequence shown here is derived from an EMBL/GenBank/DDBJ whole genome shotgun (WGS) entry which is preliminary data.</text>
</comment>
<gene>
    <name evidence="1" type="ORF">HMPREF3229_00988</name>
</gene>
<reference evidence="1 2" key="1">
    <citation type="submission" date="2016-01" db="EMBL/GenBank/DDBJ databases">
        <authorList>
            <person name="Oliw E.H."/>
        </authorList>
    </citation>
    <scope>NUCLEOTIDE SEQUENCE [LARGE SCALE GENOMIC DNA]</scope>
    <source>
        <strain evidence="1 2">CMW7756A</strain>
    </source>
</reference>
<organism evidence="1">
    <name type="scientific">Peptoniphilus harei</name>
    <dbReference type="NCBI Taxonomy" id="54005"/>
    <lineage>
        <taxon>Bacteria</taxon>
        <taxon>Bacillati</taxon>
        <taxon>Bacillota</taxon>
        <taxon>Tissierellia</taxon>
        <taxon>Tissierellales</taxon>
        <taxon>Peptoniphilaceae</taxon>
        <taxon>Peptoniphilus</taxon>
    </lineage>
</organism>
<protein>
    <submittedName>
        <fullName evidence="1">Uncharacterized protein</fullName>
    </submittedName>
</protein>
<proteinExistence type="predicted"/>
<dbReference type="AlphaFoldDB" id="A0A133PPF8"/>